<dbReference type="PANTHER" id="PTHR34371:SF2">
    <property type="entry name" value="DUF688 FAMILY PROTEIN"/>
    <property type="match status" value="1"/>
</dbReference>
<evidence type="ECO:0000313" key="2">
    <source>
        <dbReference type="Proteomes" id="UP000504604"/>
    </source>
</evidence>
<gene>
    <name evidence="3" type="primary">LOC105173073</name>
</gene>
<feature type="region of interest" description="Disordered" evidence="1">
    <location>
        <begin position="23"/>
        <end position="48"/>
    </location>
</feature>
<dbReference type="RefSeq" id="XP_011093024.1">
    <property type="nucleotide sequence ID" value="XM_011094722.2"/>
</dbReference>
<feature type="compositionally biased region" description="Low complexity" evidence="1">
    <location>
        <begin position="196"/>
        <end position="207"/>
    </location>
</feature>
<reference evidence="3" key="1">
    <citation type="submission" date="2025-08" db="UniProtKB">
        <authorList>
            <consortium name="RefSeq"/>
        </authorList>
    </citation>
    <scope>IDENTIFICATION</scope>
</reference>
<dbReference type="AlphaFoldDB" id="A0A6I9UFL5"/>
<dbReference type="Gramene" id="SIN_1005734.t">
    <property type="protein sequence ID" value="SIN_1005734.t"/>
    <property type="gene ID" value="SIN_1005734"/>
</dbReference>
<feature type="region of interest" description="Disordered" evidence="1">
    <location>
        <begin position="182"/>
        <end position="207"/>
    </location>
</feature>
<dbReference type="PANTHER" id="PTHR34371">
    <property type="entry name" value="OS01G0551000 PROTEIN"/>
    <property type="match status" value="1"/>
</dbReference>
<dbReference type="InParanoid" id="A0A6I9UFL5"/>
<organism evidence="2 3">
    <name type="scientific">Sesamum indicum</name>
    <name type="common">Oriental sesame</name>
    <name type="synonym">Sesamum orientale</name>
    <dbReference type="NCBI Taxonomy" id="4182"/>
    <lineage>
        <taxon>Eukaryota</taxon>
        <taxon>Viridiplantae</taxon>
        <taxon>Streptophyta</taxon>
        <taxon>Embryophyta</taxon>
        <taxon>Tracheophyta</taxon>
        <taxon>Spermatophyta</taxon>
        <taxon>Magnoliopsida</taxon>
        <taxon>eudicotyledons</taxon>
        <taxon>Gunneridae</taxon>
        <taxon>Pentapetalae</taxon>
        <taxon>asterids</taxon>
        <taxon>lamiids</taxon>
        <taxon>Lamiales</taxon>
        <taxon>Pedaliaceae</taxon>
        <taxon>Sesamum</taxon>
    </lineage>
</organism>
<dbReference type="GeneID" id="105173073"/>
<evidence type="ECO:0000313" key="3">
    <source>
        <dbReference type="RefSeq" id="XP_011093024.1"/>
    </source>
</evidence>
<proteinExistence type="predicted"/>
<feature type="compositionally biased region" description="Polar residues" evidence="1">
    <location>
        <begin position="35"/>
        <end position="46"/>
    </location>
</feature>
<keyword evidence="2" id="KW-1185">Reference proteome</keyword>
<accession>A0A6I9UFL5</accession>
<protein>
    <submittedName>
        <fullName evidence="3">Uncharacterized protein At4g00950-like</fullName>
    </submittedName>
</protein>
<name>A0A6I9UFL5_SESIN</name>
<dbReference type="OrthoDB" id="1934555at2759"/>
<evidence type="ECO:0000256" key="1">
    <source>
        <dbReference type="SAM" id="MobiDB-lite"/>
    </source>
</evidence>
<dbReference type="FunCoup" id="A0A6I9UFL5">
    <property type="interactions" value="44"/>
</dbReference>
<sequence length="242" mass="26786">MAEEDETDPCFSTLSFPFLPLPAPTMAMHSPDHPSGTSTPPLQTLASVPFKWEEQPGKPRPCTDIIPFPQPAAKPLELPPCRVEPAHKMPSPTTVLDGPYNVARPKFSSFRFFREAHDSFDSHSSDSPESAVDVLLGKRSSGGRRISRPVGFFRRTLRFKSGGKKEVDDGDCFSTTGCESYESSSRAKMEGKMRRSGSFSSSSQPTSTHIWSAICESLNQVMAWKSSRKSKKERIRLKESGI</sequence>
<dbReference type="KEGG" id="sind:105173073"/>
<dbReference type="Proteomes" id="UP000504604">
    <property type="component" value="Linkage group LG11"/>
</dbReference>